<keyword evidence="4" id="KW-1185">Reference proteome</keyword>
<gene>
    <name evidence="3" type="ORF">KDN34_05560</name>
</gene>
<sequence length="544" mass="61462">MNAEVINFPWQKELEKTVVQSLTTTFGLDFLLFEDKIGGDVDTINNVRNGVHATDAERNKFQQKEEYNSTPYHQHKDYIQTGRSDKESHRQGKLDDGYRAQTMSANELGKRDLDHVMSAKEIHEDAGRVLAELDGVELANQRSNLKSTHQAVNRSKGKSSVSEYLDKLPNLIEANEKQILADESRLASMPRNTPEEQHKARELQDKIQSTKDKVAQLKSVDPEKMRQADKEARDNYNQQINQAYYTSSKFLTSTAKASGIAGLKMGARQVLGLVLAEIWFELRKEIPKIYHSLKDNFQFDAFIEKITNTLKNIWKRVKQRFSDFLTSFKDGFLSGVMGSLTTTLFNVFATTQKQSIKIIREIWSHIIKAIKVLIFNPENLSFVELCKSVVSILSLAISTVLGSITYAQLTPILTFPLGAELAAFAGALVTGIVTLGLNYFLLHSEIAQKIWSYIESIMPHAGTLKKYQAINEELDRYLLELSKLEFNLDPSEIISFSNQLSACNEEVLKSSLIAEEIKKRNIALPFAIGNTASTKQWLDSLVKK</sequence>
<feature type="transmembrane region" description="Helical" evidence="2">
    <location>
        <begin position="331"/>
        <end position="350"/>
    </location>
</feature>
<dbReference type="Proteomes" id="UP000679575">
    <property type="component" value="Chromosome"/>
</dbReference>
<keyword evidence="2" id="KW-0472">Membrane</keyword>
<evidence type="ECO:0000256" key="2">
    <source>
        <dbReference type="SAM" id="Phobius"/>
    </source>
</evidence>
<keyword evidence="2" id="KW-1133">Transmembrane helix</keyword>
<accession>A0ABX7YW24</accession>
<feature type="transmembrane region" description="Helical" evidence="2">
    <location>
        <begin position="389"/>
        <end position="409"/>
    </location>
</feature>
<feature type="region of interest" description="Disordered" evidence="1">
    <location>
        <begin position="183"/>
        <end position="208"/>
    </location>
</feature>
<evidence type="ECO:0000313" key="3">
    <source>
        <dbReference type="EMBL" id="QUN06912.1"/>
    </source>
</evidence>
<evidence type="ECO:0008006" key="5">
    <source>
        <dbReference type="Google" id="ProtNLM"/>
    </source>
</evidence>
<name>A0ABX7YW24_9GAMM</name>
<organism evidence="3 4">
    <name type="scientific">Shewanella yunxiaonensis</name>
    <dbReference type="NCBI Taxonomy" id="2829809"/>
    <lineage>
        <taxon>Bacteria</taxon>
        <taxon>Pseudomonadati</taxon>
        <taxon>Pseudomonadota</taxon>
        <taxon>Gammaproteobacteria</taxon>
        <taxon>Alteromonadales</taxon>
        <taxon>Shewanellaceae</taxon>
        <taxon>Shewanella</taxon>
    </lineage>
</organism>
<feature type="transmembrane region" description="Helical" evidence="2">
    <location>
        <begin position="421"/>
        <end position="442"/>
    </location>
</feature>
<evidence type="ECO:0000256" key="1">
    <source>
        <dbReference type="SAM" id="MobiDB-lite"/>
    </source>
</evidence>
<evidence type="ECO:0000313" key="4">
    <source>
        <dbReference type="Proteomes" id="UP000679575"/>
    </source>
</evidence>
<feature type="compositionally biased region" description="Basic and acidic residues" evidence="1">
    <location>
        <begin position="193"/>
        <end position="208"/>
    </location>
</feature>
<protein>
    <recommendedName>
        <fullName evidence="5">Cobalamin adenosyltransferase</fullName>
    </recommendedName>
</protein>
<reference evidence="3 4" key="1">
    <citation type="submission" date="2021-04" db="EMBL/GenBank/DDBJ databases">
        <title>Novel species identification of genus Shewanella.</title>
        <authorList>
            <person name="Liu G."/>
        </authorList>
    </citation>
    <scope>NUCLEOTIDE SEQUENCE [LARGE SCALE GENOMIC DNA]</scope>
    <source>
        <strain evidence="3 4">FJAT-54481</strain>
    </source>
</reference>
<proteinExistence type="predicted"/>
<dbReference type="EMBL" id="CP073587">
    <property type="protein sequence ID" value="QUN06912.1"/>
    <property type="molecule type" value="Genomic_DNA"/>
</dbReference>
<keyword evidence="2" id="KW-0812">Transmembrane</keyword>
<dbReference type="RefSeq" id="WP_212595918.1">
    <property type="nucleotide sequence ID" value="NZ_CP073587.1"/>
</dbReference>